<comment type="caution">
    <text evidence="1">The sequence shown here is derived from an EMBL/GenBank/DDBJ whole genome shotgun (WGS) entry which is preliminary data.</text>
</comment>
<accession>A0AAJ0HLC7</accession>
<dbReference type="AlphaFoldDB" id="A0AAJ0HLC7"/>
<dbReference type="Proteomes" id="UP001275084">
    <property type="component" value="Unassembled WGS sequence"/>
</dbReference>
<evidence type="ECO:0000313" key="1">
    <source>
        <dbReference type="EMBL" id="KAK3357007.1"/>
    </source>
</evidence>
<dbReference type="EMBL" id="JAUIQD010000003">
    <property type="protein sequence ID" value="KAK3357007.1"/>
    <property type="molecule type" value="Genomic_DNA"/>
</dbReference>
<dbReference type="InterPro" id="IPR032675">
    <property type="entry name" value="LRR_dom_sf"/>
</dbReference>
<evidence type="ECO:0000313" key="2">
    <source>
        <dbReference type="Proteomes" id="UP001275084"/>
    </source>
</evidence>
<protein>
    <submittedName>
        <fullName evidence="1">Uncharacterized protein</fullName>
    </submittedName>
</protein>
<name>A0AAJ0HLC7_9PEZI</name>
<reference evidence="1" key="2">
    <citation type="submission" date="2023-06" db="EMBL/GenBank/DDBJ databases">
        <authorList>
            <consortium name="Lawrence Berkeley National Laboratory"/>
            <person name="Haridas S."/>
            <person name="Hensen N."/>
            <person name="Bonometti L."/>
            <person name="Westerberg I."/>
            <person name="Brannstrom I.O."/>
            <person name="Guillou S."/>
            <person name="Cros-Aarteil S."/>
            <person name="Calhoun S."/>
            <person name="Kuo A."/>
            <person name="Mondo S."/>
            <person name="Pangilinan J."/>
            <person name="Riley R."/>
            <person name="Labutti K."/>
            <person name="Andreopoulos B."/>
            <person name="Lipzen A."/>
            <person name="Chen C."/>
            <person name="Yanf M."/>
            <person name="Daum C."/>
            <person name="Ng V."/>
            <person name="Clum A."/>
            <person name="Steindorff A."/>
            <person name="Ohm R."/>
            <person name="Martin F."/>
            <person name="Silar P."/>
            <person name="Natvig D."/>
            <person name="Lalanne C."/>
            <person name="Gautier V."/>
            <person name="Ament-Velasquez S.L."/>
            <person name="Kruys A."/>
            <person name="Hutchinson M.I."/>
            <person name="Powell A.J."/>
            <person name="Barry K."/>
            <person name="Miller A.N."/>
            <person name="Grigoriev I.V."/>
            <person name="Debuchy R."/>
            <person name="Gladieux P."/>
            <person name="Thoren M.H."/>
            <person name="Johannesson H."/>
        </authorList>
    </citation>
    <scope>NUCLEOTIDE SEQUENCE</scope>
    <source>
        <strain evidence="1">CBS 955.72</strain>
    </source>
</reference>
<dbReference type="Gene3D" id="3.80.10.10">
    <property type="entry name" value="Ribonuclease Inhibitor"/>
    <property type="match status" value="1"/>
</dbReference>
<proteinExistence type="predicted"/>
<dbReference type="SUPFAM" id="SSF52047">
    <property type="entry name" value="RNI-like"/>
    <property type="match status" value="1"/>
</dbReference>
<sequence>MRLEYLRLDLLDISDDFYPQLANQTDLQRIRICYLDEELLGTNSDARAAQCAAALTKLTRLRQLHTNELFQLDDIAALTETRPPLEDLHLNGDFITDDFLPPLARLAHLKSVNVFGPSWFSVPGLLDFFAHLQADPAGQHEGLQLYASHQKWGAKFLDSEEIMLRLEIDRRFRGRFGVA</sequence>
<keyword evidence="2" id="KW-1185">Reference proteome</keyword>
<reference evidence="1" key="1">
    <citation type="journal article" date="2023" name="Mol. Phylogenet. Evol.">
        <title>Genome-scale phylogeny and comparative genomics of the fungal order Sordariales.</title>
        <authorList>
            <person name="Hensen N."/>
            <person name="Bonometti L."/>
            <person name="Westerberg I."/>
            <person name="Brannstrom I.O."/>
            <person name="Guillou S."/>
            <person name="Cros-Aarteil S."/>
            <person name="Calhoun S."/>
            <person name="Haridas S."/>
            <person name="Kuo A."/>
            <person name="Mondo S."/>
            <person name="Pangilinan J."/>
            <person name="Riley R."/>
            <person name="LaButti K."/>
            <person name="Andreopoulos B."/>
            <person name="Lipzen A."/>
            <person name="Chen C."/>
            <person name="Yan M."/>
            <person name="Daum C."/>
            <person name="Ng V."/>
            <person name="Clum A."/>
            <person name="Steindorff A."/>
            <person name="Ohm R.A."/>
            <person name="Martin F."/>
            <person name="Silar P."/>
            <person name="Natvig D.O."/>
            <person name="Lalanne C."/>
            <person name="Gautier V."/>
            <person name="Ament-Velasquez S.L."/>
            <person name="Kruys A."/>
            <person name="Hutchinson M.I."/>
            <person name="Powell A.J."/>
            <person name="Barry K."/>
            <person name="Miller A.N."/>
            <person name="Grigoriev I.V."/>
            <person name="Debuchy R."/>
            <person name="Gladieux P."/>
            <person name="Hiltunen Thoren M."/>
            <person name="Johannesson H."/>
        </authorList>
    </citation>
    <scope>NUCLEOTIDE SEQUENCE</scope>
    <source>
        <strain evidence="1">CBS 955.72</strain>
    </source>
</reference>
<gene>
    <name evidence="1" type="ORF">B0T25DRAFT_144216</name>
</gene>
<organism evidence="1 2">
    <name type="scientific">Lasiosphaeria hispida</name>
    <dbReference type="NCBI Taxonomy" id="260671"/>
    <lineage>
        <taxon>Eukaryota</taxon>
        <taxon>Fungi</taxon>
        <taxon>Dikarya</taxon>
        <taxon>Ascomycota</taxon>
        <taxon>Pezizomycotina</taxon>
        <taxon>Sordariomycetes</taxon>
        <taxon>Sordariomycetidae</taxon>
        <taxon>Sordariales</taxon>
        <taxon>Lasiosphaeriaceae</taxon>
        <taxon>Lasiosphaeria</taxon>
    </lineage>
</organism>